<feature type="transmembrane region" description="Helical" evidence="2">
    <location>
        <begin position="421"/>
        <end position="446"/>
    </location>
</feature>
<feature type="coiled-coil region" evidence="1">
    <location>
        <begin position="90"/>
        <end position="120"/>
    </location>
</feature>
<feature type="transmembrane region" description="Helical" evidence="2">
    <location>
        <begin position="466"/>
        <end position="489"/>
    </location>
</feature>
<evidence type="ECO:0000256" key="2">
    <source>
        <dbReference type="SAM" id="Phobius"/>
    </source>
</evidence>
<dbReference type="EMBL" id="JAFBDZ010000002">
    <property type="protein sequence ID" value="MBM7585852.1"/>
    <property type="molecule type" value="Genomic_DNA"/>
</dbReference>
<dbReference type="PANTHER" id="PTHR37813">
    <property type="entry name" value="FELS-2 PROPHAGE PROTEIN"/>
    <property type="match status" value="1"/>
</dbReference>
<sequence length="800" mass="85913">MADGKVTIESEIDDKGISQGIKNIKDKLRSLDSGLIKTAALGAAINIAPAALPAVAALTGGVLALSSAFAAAGIGVIGFGAVAIPTLTDIFEANQAIADAEEKLAKADTAKERAAAMEELRLATMGLSDAQKEALGSLQEFQTFWDGFAKSFETPVVQAFGKSLDALKGVLELSKPAIKGAADGINTLLDSLNRSLGTSEVKAFFEYVGKDAGPAIVTFGQIAGNVLLGFMNLMRAFSPLSNDMQGGLLELTQGFADWTAGLSQSKAFQEFVDYVRENGPKLLSLIGNITMLIIEIGKALAPLGSAVLDVLNVVIPFITSLIEGNPVIASIGIAISQLSGAFMFLAPIILNIAGIVNKFIGWIASLFTKVDGTAKGITMLRTALTAITGPIGIVIAAVTGLVAIFISMWKTNEEFRTKVTTIWNSISTVISTVITTVGAFIMEIWTQIKAFWDENQASILAAAQNVWNVIQTVINTALTVIMIIFQVVWPLIKMIVVSTWEAIKNVVQGAINVILGIIKFFSALFTGDWQGLWDSIKQILSGALELIWGLVQIGFLGKIFKVIKGFAGKAVDAIKNMGSKIKGWFEDLYLKALYKWDDIKSAIMTPILNAKNKVIGYIEDLYLKALYKWDDLRSAATSKFNSIKKAIMDPIRKAVDFIKRQVDKIRGFFNGLKIRLPKIKLPHFSLRGKLDLVPPGLSVPKLSVNWYKNGGVFPANSPRLVGIGDASVPEAALPLKPSVLGMIGQKIADTMTPPTQISNNGVPVSLAINLNGKVIARETWEDITKFQNDGSFADSRFIRG</sequence>
<dbReference type="PANTHER" id="PTHR37813:SF1">
    <property type="entry name" value="FELS-2 PROPHAGE PROTEIN"/>
    <property type="match status" value="1"/>
</dbReference>
<dbReference type="Gene3D" id="1.20.1170.10">
    <property type="match status" value="1"/>
</dbReference>
<feature type="transmembrane region" description="Helical" evidence="2">
    <location>
        <begin position="384"/>
        <end position="409"/>
    </location>
</feature>
<dbReference type="RefSeq" id="WP_205172632.1">
    <property type="nucleotide sequence ID" value="NZ_JAFBDZ010000002.1"/>
</dbReference>
<keyword evidence="2" id="KW-0472">Membrane</keyword>
<evidence type="ECO:0000313" key="3">
    <source>
        <dbReference type="EMBL" id="MBM7585852.1"/>
    </source>
</evidence>
<comment type="caution">
    <text evidence="3">The sequence shown here is derived from an EMBL/GenBank/DDBJ whole genome shotgun (WGS) entry which is preliminary data.</text>
</comment>
<gene>
    <name evidence="3" type="ORF">JOC86_002394</name>
</gene>
<feature type="transmembrane region" description="Helical" evidence="2">
    <location>
        <begin position="35"/>
        <end position="56"/>
    </location>
</feature>
<keyword evidence="4" id="KW-1185">Reference proteome</keyword>
<feature type="transmembrane region" description="Helical" evidence="2">
    <location>
        <begin position="342"/>
        <end position="364"/>
    </location>
</feature>
<feature type="transmembrane region" description="Helical" evidence="2">
    <location>
        <begin position="313"/>
        <end position="335"/>
    </location>
</feature>
<reference evidence="3 4" key="1">
    <citation type="submission" date="2021-01" db="EMBL/GenBank/DDBJ databases">
        <title>Genomic Encyclopedia of Type Strains, Phase IV (KMG-IV): sequencing the most valuable type-strain genomes for metagenomic binning, comparative biology and taxonomic classification.</title>
        <authorList>
            <person name="Goeker M."/>
        </authorList>
    </citation>
    <scope>NUCLEOTIDE SEQUENCE [LARGE SCALE GENOMIC DNA]</scope>
    <source>
        <strain evidence="3 4">DSM 24834</strain>
    </source>
</reference>
<proteinExistence type="predicted"/>
<accession>A0ABS2NDB9</accession>
<name>A0ABS2NDB9_9BACI</name>
<feature type="transmembrane region" description="Helical" evidence="2">
    <location>
        <begin position="62"/>
        <end position="84"/>
    </location>
</feature>
<feature type="transmembrane region" description="Helical" evidence="2">
    <location>
        <begin position="509"/>
        <end position="527"/>
    </location>
</feature>
<dbReference type="Proteomes" id="UP001646157">
    <property type="component" value="Unassembled WGS sequence"/>
</dbReference>
<protein>
    <submittedName>
        <fullName evidence="3">Phage-related protein</fullName>
    </submittedName>
</protein>
<organism evidence="3 4">
    <name type="scientific">Rossellomorea pakistanensis</name>
    <dbReference type="NCBI Taxonomy" id="992288"/>
    <lineage>
        <taxon>Bacteria</taxon>
        <taxon>Bacillati</taxon>
        <taxon>Bacillota</taxon>
        <taxon>Bacilli</taxon>
        <taxon>Bacillales</taxon>
        <taxon>Bacillaceae</taxon>
        <taxon>Rossellomorea</taxon>
    </lineage>
</organism>
<evidence type="ECO:0000256" key="1">
    <source>
        <dbReference type="SAM" id="Coils"/>
    </source>
</evidence>
<keyword evidence="2" id="KW-1133">Transmembrane helix</keyword>
<keyword evidence="1" id="KW-0175">Coiled coil</keyword>
<keyword evidence="2" id="KW-0812">Transmembrane</keyword>
<evidence type="ECO:0000313" key="4">
    <source>
        <dbReference type="Proteomes" id="UP001646157"/>
    </source>
</evidence>